<organism evidence="4 5">
    <name type="scientific">Schizosaccharomyces japonicus (strain yFS275 / FY16936)</name>
    <name type="common">Fission yeast</name>
    <dbReference type="NCBI Taxonomy" id="402676"/>
    <lineage>
        <taxon>Eukaryota</taxon>
        <taxon>Fungi</taxon>
        <taxon>Dikarya</taxon>
        <taxon>Ascomycota</taxon>
        <taxon>Taphrinomycotina</taxon>
        <taxon>Schizosaccharomycetes</taxon>
        <taxon>Schizosaccharomycetales</taxon>
        <taxon>Schizosaccharomycetaceae</taxon>
        <taxon>Schizosaccharomyces</taxon>
    </lineage>
</organism>
<proteinExistence type="predicted"/>
<dbReference type="Pfam" id="PF01591">
    <property type="entry name" value="6PF2K"/>
    <property type="match status" value="1"/>
</dbReference>
<dbReference type="OrthoDB" id="267323at2759"/>
<protein>
    <submittedName>
        <fullName evidence="4">6-phosphofructo-2-kinase</fullName>
    </submittedName>
</protein>
<dbReference type="JaponicusDB" id="SJAG_00039"/>
<dbReference type="Proteomes" id="UP000001744">
    <property type="component" value="Unassembled WGS sequence"/>
</dbReference>
<dbReference type="EMBL" id="KE651166">
    <property type="protein sequence ID" value="EEB05047.1"/>
    <property type="molecule type" value="Genomic_DNA"/>
</dbReference>
<sequence length="433" mass="49863">MKRVTNSSTEISFDSPRGGAQIYTTENGLLYHAGKLVVIMAGLPARGKSRIARLLARYLSWLGVQCDVFRVDEYIESFNSGFSMKFYEDPNTLHEHRYYQKYVNNCLTDINEFLYKQNGQVAIFDDINGTKKRRKELVNLFTKRGIKVLLIESMCTDTNIINDNIATVIKRLLKITNMDYETASSLYNKRVQAVSETYEPVDEIEYSYVKLRNYSEHVITNESNSGYLISRILFLLINIRHSTAAVYLLLSPALKYPLCDFLSATDSTAFVDTLSRAIGVMKSSKHRRSLYIPPCLEQEYISQLSRRGFKVNERIELSPVPLDEYTGFDSLKERLGEVEYGLFQKDPYRYRFINGESLCDLAIRLESLLLELEHESGDIVMMASPYVIKVLYAFFRNIPSSEIIHIPLQPSHIYRLTFLSEGAMLKEYALNEL</sequence>
<name>B6JUU6_SCHJY</name>
<dbReference type="GO" id="GO:0006003">
    <property type="term" value="P:fructose 2,6-bisphosphate metabolic process"/>
    <property type="evidence" value="ECO:0000318"/>
    <property type="project" value="GO_Central"/>
</dbReference>
<dbReference type="GO" id="GO:0006000">
    <property type="term" value="P:fructose metabolic process"/>
    <property type="evidence" value="ECO:0007669"/>
    <property type="project" value="InterPro"/>
</dbReference>
<evidence type="ECO:0000313" key="5">
    <source>
        <dbReference type="Proteomes" id="UP000001744"/>
    </source>
</evidence>
<dbReference type="VEuPathDB" id="FungiDB:SJAG_00039"/>
<dbReference type="SUPFAM" id="SSF52540">
    <property type="entry name" value="P-loop containing nucleoside triphosphate hydrolases"/>
    <property type="match status" value="1"/>
</dbReference>
<dbReference type="eggNOG" id="KOG0234">
    <property type="taxonomic scope" value="Eukaryota"/>
</dbReference>
<dbReference type="InterPro" id="IPR013079">
    <property type="entry name" value="6Phosfructo_kin"/>
</dbReference>
<feature type="domain" description="6-phosphofructo-2-kinase" evidence="3">
    <location>
        <begin position="32"/>
        <end position="241"/>
    </location>
</feature>
<gene>
    <name evidence="4" type="ORF">SJAG_00039</name>
</gene>
<evidence type="ECO:0000256" key="1">
    <source>
        <dbReference type="ARBA" id="ARBA00022741"/>
    </source>
</evidence>
<evidence type="ECO:0000256" key="2">
    <source>
        <dbReference type="ARBA" id="ARBA00022840"/>
    </source>
</evidence>
<dbReference type="HOGENOM" id="CLU_006383_0_2_1"/>
<dbReference type="GO" id="GO:0004331">
    <property type="term" value="F:fructose-2,6-bisphosphate 2-phosphatase activity"/>
    <property type="evidence" value="ECO:0000318"/>
    <property type="project" value="GO_Central"/>
</dbReference>
<dbReference type="Gene3D" id="3.40.50.1240">
    <property type="entry name" value="Phosphoglycerate mutase-like"/>
    <property type="match status" value="1"/>
</dbReference>
<dbReference type="RefSeq" id="XP_002171340.1">
    <property type="nucleotide sequence ID" value="XM_002171304.2"/>
</dbReference>
<dbReference type="InterPro" id="IPR013078">
    <property type="entry name" value="His_Pase_superF_clade-1"/>
</dbReference>
<dbReference type="GO" id="GO:0005829">
    <property type="term" value="C:cytosol"/>
    <property type="evidence" value="ECO:0000318"/>
    <property type="project" value="GO_Central"/>
</dbReference>
<evidence type="ECO:0000313" key="4">
    <source>
        <dbReference type="EMBL" id="EEB05047.1"/>
    </source>
</evidence>
<reference evidence="4 5" key="1">
    <citation type="journal article" date="2011" name="Science">
        <title>Comparative functional genomics of the fission yeasts.</title>
        <authorList>
            <person name="Rhind N."/>
            <person name="Chen Z."/>
            <person name="Yassour M."/>
            <person name="Thompson D.A."/>
            <person name="Haas B.J."/>
            <person name="Habib N."/>
            <person name="Wapinski I."/>
            <person name="Roy S."/>
            <person name="Lin M.F."/>
            <person name="Heiman D.I."/>
            <person name="Young S.K."/>
            <person name="Furuya K."/>
            <person name="Guo Y."/>
            <person name="Pidoux A."/>
            <person name="Chen H.M."/>
            <person name="Robbertse B."/>
            <person name="Goldberg J.M."/>
            <person name="Aoki K."/>
            <person name="Bayne E.H."/>
            <person name="Berlin A.M."/>
            <person name="Desjardins C.A."/>
            <person name="Dobbs E."/>
            <person name="Dukaj L."/>
            <person name="Fan L."/>
            <person name="FitzGerald M.G."/>
            <person name="French C."/>
            <person name="Gujja S."/>
            <person name="Hansen K."/>
            <person name="Keifenheim D."/>
            <person name="Levin J.Z."/>
            <person name="Mosher R.A."/>
            <person name="Mueller C.A."/>
            <person name="Pfiffner J."/>
            <person name="Priest M."/>
            <person name="Russ C."/>
            <person name="Smialowska A."/>
            <person name="Swoboda P."/>
            <person name="Sykes S.M."/>
            <person name="Vaughn M."/>
            <person name="Vengrova S."/>
            <person name="Yoder R."/>
            <person name="Zeng Q."/>
            <person name="Allshire R."/>
            <person name="Baulcombe D."/>
            <person name="Birren B.W."/>
            <person name="Brown W."/>
            <person name="Ekwall K."/>
            <person name="Kellis M."/>
            <person name="Leatherwood J."/>
            <person name="Levin H."/>
            <person name="Margalit H."/>
            <person name="Martienssen R."/>
            <person name="Nieduszynski C.A."/>
            <person name="Spatafora J.W."/>
            <person name="Friedman N."/>
            <person name="Dalgaard J.Z."/>
            <person name="Baumann P."/>
            <person name="Niki H."/>
            <person name="Regev A."/>
            <person name="Nusbaum C."/>
        </authorList>
    </citation>
    <scope>NUCLEOTIDE SEQUENCE [LARGE SCALE GENOMIC DNA]</scope>
    <source>
        <strain evidence="5">yFS275 / FY16936</strain>
    </source>
</reference>
<evidence type="ECO:0000259" key="3">
    <source>
        <dbReference type="Pfam" id="PF01591"/>
    </source>
</evidence>
<keyword evidence="2" id="KW-0067">ATP-binding</keyword>
<dbReference type="PRINTS" id="PR00991">
    <property type="entry name" value="6PFRUCTKNASE"/>
</dbReference>
<dbReference type="PANTHER" id="PTHR10606">
    <property type="entry name" value="6-PHOSPHOFRUCTO-2-KINASE/FRUCTOSE-2,6-BISPHOSPHATASE"/>
    <property type="match status" value="1"/>
</dbReference>
<dbReference type="PANTHER" id="PTHR10606:SF39">
    <property type="entry name" value="6-PHOSPHOFRUCTO-2-KINASE_FRUCTOSE-2,6-BISPHOSPHATASE YLR345W-RELATED"/>
    <property type="match status" value="1"/>
</dbReference>
<accession>B6JUU6</accession>
<dbReference type="InterPro" id="IPR003094">
    <property type="entry name" value="6Pfruct_kin"/>
</dbReference>
<dbReference type="InterPro" id="IPR027417">
    <property type="entry name" value="P-loop_NTPase"/>
</dbReference>
<dbReference type="InterPro" id="IPR029033">
    <property type="entry name" value="His_PPase_superfam"/>
</dbReference>
<dbReference type="STRING" id="402676.B6JUU6"/>
<dbReference type="GeneID" id="7050989"/>
<dbReference type="Pfam" id="PF00300">
    <property type="entry name" value="His_Phos_1"/>
    <property type="match status" value="1"/>
</dbReference>
<dbReference type="AlphaFoldDB" id="B6JUU6"/>
<dbReference type="SUPFAM" id="SSF53254">
    <property type="entry name" value="Phosphoglycerate mutase-like"/>
    <property type="match status" value="1"/>
</dbReference>
<dbReference type="Gene3D" id="3.40.50.300">
    <property type="entry name" value="P-loop containing nucleotide triphosphate hydrolases"/>
    <property type="match status" value="1"/>
</dbReference>
<dbReference type="OMA" id="MERRCIQ"/>
<keyword evidence="1" id="KW-0547">Nucleotide-binding</keyword>
<dbReference type="GO" id="GO:0003873">
    <property type="term" value="F:6-phosphofructo-2-kinase activity"/>
    <property type="evidence" value="ECO:0000318"/>
    <property type="project" value="GO_Central"/>
</dbReference>
<dbReference type="GO" id="GO:0005524">
    <property type="term" value="F:ATP binding"/>
    <property type="evidence" value="ECO:0007669"/>
    <property type="project" value="UniProtKB-KW"/>
</dbReference>
<dbReference type="PIRSF" id="PIRSF000709">
    <property type="entry name" value="6PFK_2-Ptase"/>
    <property type="match status" value="1"/>
</dbReference>
<keyword evidence="5" id="KW-1185">Reference proteome</keyword>